<evidence type="ECO:0000313" key="3">
    <source>
        <dbReference type="Proteomes" id="UP000030693"/>
    </source>
</evidence>
<feature type="region of interest" description="Disordered" evidence="1">
    <location>
        <begin position="124"/>
        <end position="189"/>
    </location>
</feature>
<organism evidence="2">
    <name type="scientific">Fonticula alba</name>
    <name type="common">Slime mold</name>
    <dbReference type="NCBI Taxonomy" id="691883"/>
    <lineage>
        <taxon>Eukaryota</taxon>
        <taxon>Rotosphaerida</taxon>
        <taxon>Fonticulaceae</taxon>
        <taxon>Fonticula</taxon>
    </lineage>
</organism>
<feature type="region of interest" description="Disordered" evidence="1">
    <location>
        <begin position="1"/>
        <end position="27"/>
    </location>
</feature>
<feature type="compositionally biased region" description="Basic and acidic residues" evidence="1">
    <location>
        <begin position="1"/>
        <end position="16"/>
    </location>
</feature>
<proteinExistence type="predicted"/>
<reference evidence="2" key="1">
    <citation type="submission" date="2013-04" db="EMBL/GenBank/DDBJ databases">
        <title>The Genome Sequence of Fonticula alba ATCC 38817.</title>
        <authorList>
            <consortium name="The Broad Institute Genomics Platform"/>
            <person name="Russ C."/>
            <person name="Cuomo C."/>
            <person name="Burger G."/>
            <person name="Gray M.W."/>
            <person name="Holland P.W.H."/>
            <person name="King N."/>
            <person name="Lang F.B.F."/>
            <person name="Roger A.J."/>
            <person name="Ruiz-Trillo I."/>
            <person name="Brown M."/>
            <person name="Walker B."/>
            <person name="Young S."/>
            <person name="Zeng Q."/>
            <person name="Gargeya S."/>
            <person name="Fitzgerald M."/>
            <person name="Haas B."/>
            <person name="Abouelleil A."/>
            <person name="Allen A.W."/>
            <person name="Alvarado L."/>
            <person name="Arachchi H.M."/>
            <person name="Berlin A.M."/>
            <person name="Chapman S.B."/>
            <person name="Gainer-Dewar J."/>
            <person name="Goldberg J."/>
            <person name="Griggs A."/>
            <person name="Gujja S."/>
            <person name="Hansen M."/>
            <person name="Howarth C."/>
            <person name="Imamovic A."/>
            <person name="Ireland A."/>
            <person name="Larimer J."/>
            <person name="McCowan C."/>
            <person name="Murphy C."/>
            <person name="Pearson M."/>
            <person name="Poon T.W."/>
            <person name="Priest M."/>
            <person name="Roberts A."/>
            <person name="Saif S."/>
            <person name="Shea T."/>
            <person name="Sisk P."/>
            <person name="Sykes S."/>
            <person name="Wortman J."/>
            <person name="Nusbaum C."/>
            <person name="Birren B."/>
        </authorList>
    </citation>
    <scope>NUCLEOTIDE SEQUENCE [LARGE SCALE GENOMIC DNA]</scope>
    <source>
        <strain evidence="2">ATCC 38817</strain>
    </source>
</reference>
<name>A0A058Z173_FONAL</name>
<dbReference type="Proteomes" id="UP000030693">
    <property type="component" value="Unassembled WGS sequence"/>
</dbReference>
<gene>
    <name evidence="2" type="ORF">H696_05802</name>
</gene>
<dbReference type="GeneID" id="20530527"/>
<feature type="compositionally biased region" description="Basic and acidic residues" evidence="1">
    <location>
        <begin position="82"/>
        <end position="93"/>
    </location>
</feature>
<dbReference type="RefSeq" id="XP_009497877.1">
    <property type="nucleotide sequence ID" value="XM_009499602.1"/>
</dbReference>
<feature type="region of interest" description="Disordered" evidence="1">
    <location>
        <begin position="44"/>
        <end position="96"/>
    </location>
</feature>
<accession>A0A058Z173</accession>
<evidence type="ECO:0000313" key="2">
    <source>
        <dbReference type="EMBL" id="KCV67693.1"/>
    </source>
</evidence>
<dbReference type="AlphaFoldDB" id="A0A058Z173"/>
<protein>
    <submittedName>
        <fullName evidence="2">Uncharacterized protein</fullName>
    </submittedName>
</protein>
<keyword evidence="3" id="KW-1185">Reference proteome</keyword>
<dbReference type="EMBL" id="KB932214">
    <property type="protein sequence ID" value="KCV67693.1"/>
    <property type="molecule type" value="Genomic_DNA"/>
</dbReference>
<evidence type="ECO:0000256" key="1">
    <source>
        <dbReference type="SAM" id="MobiDB-lite"/>
    </source>
</evidence>
<sequence>MLDTARRGGGEGEHQGRPPCPRSCKGTQGEMYCSHKDTEYFGHGGTYRGIRATRPRSSGGRATRRCAPVPVAIVQDGQGEGMHGDNEGEKSRTDASLACPDAGPACTAQGTLGACPSRDHAVLRVKDGPTEEEKEGGPTAEQSYESTGILHAGGRETPAPALTHSSAAEEDSTLAKAASEGGDGGIAKP</sequence>